<feature type="transmembrane region" description="Helical" evidence="5">
    <location>
        <begin position="48"/>
        <end position="70"/>
    </location>
</feature>
<dbReference type="InterPro" id="IPR007271">
    <property type="entry name" value="Nuc_sug_transpt"/>
</dbReference>
<reference evidence="6 7" key="1">
    <citation type="journal article" date="2017" name="Nat. Commun.">
        <title>Genome assembly with in vitro proximity ligation data and whole-genome triplication in lettuce.</title>
        <authorList>
            <person name="Reyes-Chin-Wo S."/>
            <person name="Wang Z."/>
            <person name="Yang X."/>
            <person name="Kozik A."/>
            <person name="Arikit S."/>
            <person name="Song C."/>
            <person name="Xia L."/>
            <person name="Froenicke L."/>
            <person name="Lavelle D.O."/>
            <person name="Truco M.J."/>
            <person name="Xia R."/>
            <person name="Zhu S."/>
            <person name="Xu C."/>
            <person name="Xu H."/>
            <person name="Xu X."/>
            <person name="Cox K."/>
            <person name="Korf I."/>
            <person name="Meyers B.C."/>
            <person name="Michelmore R.W."/>
        </authorList>
    </citation>
    <scope>NUCLEOTIDE SEQUENCE [LARGE SCALE GENOMIC DNA]</scope>
    <source>
        <strain evidence="7">cv. Salinas</strain>
        <tissue evidence="6">Seedlings</tissue>
    </source>
</reference>
<protein>
    <submittedName>
        <fullName evidence="6">Uncharacterized protein</fullName>
    </submittedName>
</protein>
<evidence type="ECO:0000256" key="4">
    <source>
        <dbReference type="ARBA" id="ARBA00023136"/>
    </source>
</evidence>
<evidence type="ECO:0000256" key="3">
    <source>
        <dbReference type="ARBA" id="ARBA00022989"/>
    </source>
</evidence>
<keyword evidence="3 5" id="KW-1133">Transmembrane helix</keyword>
<evidence type="ECO:0000256" key="1">
    <source>
        <dbReference type="ARBA" id="ARBA00004141"/>
    </source>
</evidence>
<proteinExistence type="predicted"/>
<evidence type="ECO:0000256" key="2">
    <source>
        <dbReference type="ARBA" id="ARBA00022692"/>
    </source>
</evidence>
<keyword evidence="7" id="KW-1185">Reference proteome</keyword>
<comment type="subcellular location">
    <subcellularLocation>
        <location evidence="1">Membrane</location>
        <topology evidence="1">Multi-pass membrane protein</topology>
    </subcellularLocation>
</comment>
<dbReference type="AlphaFoldDB" id="A0A9R1VEH0"/>
<sequence>MVELTRPESFDILHIHSKATMLLIINNAGQGVLWSSSFKYANTILKKYSSIVATIFKGFTYAALFGHTLTINSMHQVNGLWIPMEFELEIPIPLIDSISFINILPTFASFSISSSFPLFQKLRKKKIECWNWNLLKAKTGITIKLTIF</sequence>
<evidence type="ECO:0000313" key="7">
    <source>
        <dbReference type="Proteomes" id="UP000235145"/>
    </source>
</evidence>
<dbReference type="GO" id="GO:0015165">
    <property type="term" value="F:pyrimidine nucleotide-sugar transmembrane transporter activity"/>
    <property type="evidence" value="ECO:0007669"/>
    <property type="project" value="InterPro"/>
</dbReference>
<evidence type="ECO:0000256" key="5">
    <source>
        <dbReference type="SAM" id="Phobius"/>
    </source>
</evidence>
<keyword evidence="4 5" id="KW-0472">Membrane</keyword>
<keyword evidence="2 5" id="KW-0812">Transmembrane</keyword>
<evidence type="ECO:0000313" key="6">
    <source>
        <dbReference type="EMBL" id="KAJ0205627.1"/>
    </source>
</evidence>
<dbReference type="PANTHER" id="PTHR10231">
    <property type="entry name" value="NUCLEOTIDE-SUGAR TRANSMEMBRANE TRANSPORTER"/>
    <property type="match status" value="1"/>
</dbReference>
<gene>
    <name evidence="6" type="ORF">LSAT_V11C500247740</name>
</gene>
<comment type="caution">
    <text evidence="6">The sequence shown here is derived from an EMBL/GenBank/DDBJ whole genome shotgun (WGS) entry which is preliminary data.</text>
</comment>
<dbReference type="Proteomes" id="UP000235145">
    <property type="component" value="Unassembled WGS sequence"/>
</dbReference>
<feature type="transmembrane region" description="Helical" evidence="5">
    <location>
        <begin position="90"/>
        <end position="116"/>
    </location>
</feature>
<name>A0A9R1VEH0_LACSA</name>
<accession>A0A9R1VEH0</accession>
<dbReference type="GO" id="GO:0000139">
    <property type="term" value="C:Golgi membrane"/>
    <property type="evidence" value="ECO:0007669"/>
    <property type="project" value="InterPro"/>
</dbReference>
<dbReference type="EMBL" id="NBSK02000005">
    <property type="protein sequence ID" value="KAJ0205627.1"/>
    <property type="molecule type" value="Genomic_DNA"/>
</dbReference>
<organism evidence="6 7">
    <name type="scientific">Lactuca sativa</name>
    <name type="common">Garden lettuce</name>
    <dbReference type="NCBI Taxonomy" id="4236"/>
    <lineage>
        <taxon>Eukaryota</taxon>
        <taxon>Viridiplantae</taxon>
        <taxon>Streptophyta</taxon>
        <taxon>Embryophyta</taxon>
        <taxon>Tracheophyta</taxon>
        <taxon>Spermatophyta</taxon>
        <taxon>Magnoliopsida</taxon>
        <taxon>eudicotyledons</taxon>
        <taxon>Gunneridae</taxon>
        <taxon>Pentapetalae</taxon>
        <taxon>asterids</taxon>
        <taxon>campanulids</taxon>
        <taxon>Asterales</taxon>
        <taxon>Asteraceae</taxon>
        <taxon>Cichorioideae</taxon>
        <taxon>Cichorieae</taxon>
        <taxon>Lactucinae</taxon>
        <taxon>Lactuca</taxon>
    </lineage>
</organism>